<organism evidence="1 2">
    <name type="scientific">Dallia pectoralis</name>
    <name type="common">Alaska blackfish</name>
    <dbReference type="NCBI Taxonomy" id="75939"/>
    <lineage>
        <taxon>Eukaryota</taxon>
        <taxon>Metazoa</taxon>
        <taxon>Chordata</taxon>
        <taxon>Craniata</taxon>
        <taxon>Vertebrata</taxon>
        <taxon>Euteleostomi</taxon>
        <taxon>Actinopterygii</taxon>
        <taxon>Neopterygii</taxon>
        <taxon>Teleostei</taxon>
        <taxon>Protacanthopterygii</taxon>
        <taxon>Esociformes</taxon>
        <taxon>Umbridae</taxon>
        <taxon>Dallia</taxon>
    </lineage>
</organism>
<comment type="caution">
    <text evidence="1">The sequence shown here is derived from an EMBL/GenBank/DDBJ whole genome shotgun (WGS) entry which is preliminary data.</text>
</comment>
<evidence type="ECO:0000313" key="2">
    <source>
        <dbReference type="Proteomes" id="UP001157502"/>
    </source>
</evidence>
<proteinExistence type="predicted"/>
<keyword evidence="2" id="KW-1185">Reference proteome</keyword>
<reference evidence="1" key="1">
    <citation type="submission" date="2021-05" db="EMBL/GenBank/DDBJ databases">
        <authorList>
            <person name="Pan Q."/>
            <person name="Jouanno E."/>
            <person name="Zahm M."/>
            <person name="Klopp C."/>
            <person name="Cabau C."/>
            <person name="Louis A."/>
            <person name="Berthelot C."/>
            <person name="Parey E."/>
            <person name="Roest Crollius H."/>
            <person name="Montfort J."/>
            <person name="Robinson-Rechavi M."/>
            <person name="Bouchez O."/>
            <person name="Lampietro C."/>
            <person name="Lopez Roques C."/>
            <person name="Donnadieu C."/>
            <person name="Postlethwait J."/>
            <person name="Bobe J."/>
            <person name="Dillon D."/>
            <person name="Chandos A."/>
            <person name="von Hippel F."/>
            <person name="Guiguen Y."/>
        </authorList>
    </citation>
    <scope>NUCLEOTIDE SEQUENCE</scope>
    <source>
        <strain evidence="1">YG-Jan2019</strain>
    </source>
</reference>
<gene>
    <name evidence="1" type="ORF">DPEC_G00016410</name>
</gene>
<sequence length="1199" mass="134575">MDVKHNRPLILRRDEVEGRMVARHIALEVDPSPSPNQVSDLPDRGGAGVQVCDEEVLIQMASDMIPIGAELQMDAASSEGQGSLHEAAAGEDGLSRSWFEPLDVEDFDNAGVEIEGSCIGHRYSSRRAPKWNWRRPLEVNAWVDCSALGPGWKRKVVLRPSASTRKRWDTYYCTPDGCRVRSKVELAKYFSGGVDLTHFDFSSGLFQDEKKRTKLGPTDSSLTGTPDVDSNHTSRGTPGTTQRSPQNQGNMPHITLSPTVTIHNIFPITNKPTPSVRPPSLRLRAMARTSPGGVGVRRSSQSPLAPLGHQTLPLTSNDLPQHRKVVVAPRPNLDLDMITSPPPHHLALVSQWTKQCNESNLENEHNMEESTEKQRSPKTNTEIIHQLTMANQKNDLKKTSQSIVFRKHKKFDRSLTRANRRESISRKAKIREKVKDLEEKQDKHQEVFQEIKEEEAVEADQEEGEKEKQLRSTRIARRKAQVKEKEEEWRPYKILLSGSDGSETDEENEVTNFPIYNKGKLKRSQCCGTCAPCRRPDCNKCIFCMDKPRNGGQNRRKQKCKFRRCLNMPTKKDMMNTLHKKRKVEQYVQKVPGPGRVTLGPGGIPLAPGSVNVVPGGIPLAPGSVNVGPGGIPLAPGSVNVGPGGIPLAPGVSVLPGTVVRSGSEYFILGKKQLKWRSISENGRRKGKGRPPKQSNWIHAPLSDTPVTDDTEDEEEPVYSRIPRDEEEEPVYSRIPQDEEEEPVYSRILQDLDEEEEPVYSRIPRDEEEELVYSRILQDLDEEEEPVYSRIPRDEEEEPVYSRIPQDEEEEPVYSRILQDLDEEEEPVYSRIPRDEEEEPVYSRILQDLDEEDGIEMWREVQVKGDDHDGPERILQPYPQNCYRGDHGNLQVIRMNGHQITSIIPGPSLVSSALPVFYPATERSPDDYLSSEPPSVYQSTEMPLVTSRNLHPHLSHFQPPSGGSSPGYHEEQQLVELYAEIPRTIINLGPPDLSEITGSKVMSPAVNDFTPDDITPVIIQTFSLAVGSVSGAENRDAELFGFLQSLRRTVLPAHWVGVMARGPLLQLLQCSKLSTMADTVLQIDPGFCYQVTVQGQPLLLTHPLYDAHPPRLTNIPQLVTLLLDLESQVVCPGFPLTPLPPGDRSHQVLQPFQCVRAVTCDLLVPQKEERCGRCSITIVEEDLGPVEELEFECTEDEWV</sequence>
<dbReference type="Proteomes" id="UP001157502">
    <property type="component" value="Chromosome 1"/>
</dbReference>
<dbReference type="EMBL" id="CM055728">
    <property type="protein sequence ID" value="KAJ8017300.1"/>
    <property type="molecule type" value="Genomic_DNA"/>
</dbReference>
<protein>
    <submittedName>
        <fullName evidence="1">Uncharacterized protein</fullName>
    </submittedName>
</protein>
<accession>A0ACC2HNM0</accession>
<evidence type="ECO:0000313" key="1">
    <source>
        <dbReference type="EMBL" id="KAJ8017300.1"/>
    </source>
</evidence>
<name>A0ACC2HNM0_DALPE</name>